<comment type="caution">
    <text evidence="2">The sequence shown here is derived from an EMBL/GenBank/DDBJ whole genome shotgun (WGS) entry which is preliminary data.</text>
</comment>
<dbReference type="RefSeq" id="WP_092501814.1">
    <property type="nucleotide sequence ID" value="NZ_FOEH01000001.1"/>
</dbReference>
<accession>A0A1H8ZC44</accession>
<evidence type="ECO:0008006" key="4">
    <source>
        <dbReference type="Google" id="ProtNLM"/>
    </source>
</evidence>
<evidence type="ECO:0000313" key="3">
    <source>
        <dbReference type="Proteomes" id="UP000198733"/>
    </source>
</evidence>
<evidence type="ECO:0000313" key="2">
    <source>
        <dbReference type="EMBL" id="SEP61990.1"/>
    </source>
</evidence>
<reference evidence="2 3" key="1">
    <citation type="submission" date="2016-10" db="EMBL/GenBank/DDBJ databases">
        <authorList>
            <person name="Varghese N."/>
            <person name="Submissions S."/>
        </authorList>
    </citation>
    <scope>NUCLEOTIDE SEQUENCE [LARGE SCALE GENOMIC DNA]</scope>
    <source>
        <strain evidence="2 3">CGMCC 1.7734</strain>
    </source>
</reference>
<dbReference type="Proteomes" id="UP000198733">
    <property type="component" value="Unassembled WGS sequence"/>
</dbReference>
<sequence length="660" mass="76518">MKAVNKLLADLNISRILFVDDQLELSDDDKLTQMRIYLSKEKENHELRDLVKKELCEVEVEMIFEQEDFSFLQEEPDKREIIFNIMNEIEPELLEGPAKHIEKKLTQYFGSDDIIIETALIPNEKNFDEFDLIIMDYNYKNGNFTALEVLGDQTLNNKLTYIIFISSHEVFEYEEKSYNMTDSENKQDLFRKYMSNNILEFKALLNFISKNEVDSKDRFFASLYETLLELESGKLMFESLFSMKNLLDKGVNEAFRKLLLTNSKTLKALITEKLESEGVSETSYLIDFSLSLVKNLITDSVSEMEEIHENLINIQGWSCEIFDFETDNHLRDLRRIELLDENVNMRNDPIDFGDIYNINIDGKTLRGILISQSCDLIVREINGTSKRNAEVASIVLETSNSTGKGCINLRLGTEEIVFDVRRHITVPTWVLDFTSLDAQEGTSRFELNKSNDREFTWGNFFHKYINNLITNKSEEFKGLANGEHIKWSKGIAYTIKKDGDIIDFQTSRVGRLDHLQTLSILKAKTELETRIPLSLDLSNEEIKYSLLEARLNNEETDLEFYFNEKDKVVLASAEHIIDVIQAEGFQVKQEVREEIISKVLTEHTESIKVTEQFGKRMLIINENTAKTFFEGGIVIQTSKKNKSVNVICRHKKVTEQKQFA</sequence>
<dbReference type="EMBL" id="FOEH01000001">
    <property type="protein sequence ID" value="SEP61990.1"/>
    <property type="molecule type" value="Genomic_DNA"/>
</dbReference>
<organism evidence="2 3">
    <name type="scientific">Virgibacillus subterraneus</name>
    <dbReference type="NCBI Taxonomy" id="621109"/>
    <lineage>
        <taxon>Bacteria</taxon>
        <taxon>Bacillati</taxon>
        <taxon>Bacillota</taxon>
        <taxon>Bacilli</taxon>
        <taxon>Bacillales</taxon>
        <taxon>Bacillaceae</taxon>
        <taxon>Virgibacillus</taxon>
    </lineage>
</organism>
<feature type="coiled-coil region" evidence="1">
    <location>
        <begin position="537"/>
        <end position="564"/>
    </location>
</feature>
<gene>
    <name evidence="2" type="ORF">SAMN05216232_0375</name>
</gene>
<proteinExistence type="predicted"/>
<protein>
    <recommendedName>
        <fullName evidence="4">Response receiver domain-containing protein</fullName>
    </recommendedName>
</protein>
<name>A0A1H8ZC44_9BACI</name>
<keyword evidence="3" id="KW-1185">Reference proteome</keyword>
<evidence type="ECO:0000256" key="1">
    <source>
        <dbReference type="SAM" id="Coils"/>
    </source>
</evidence>
<keyword evidence="1" id="KW-0175">Coiled coil</keyword>